<feature type="region of interest" description="Disordered" evidence="1">
    <location>
        <begin position="33"/>
        <end position="54"/>
    </location>
</feature>
<name>A0A0L9VAL8_PHAAN</name>
<reference evidence="3" key="1">
    <citation type="journal article" date="2015" name="Proc. Natl. Acad. Sci. U.S.A.">
        <title>Genome sequencing of adzuki bean (Vigna angularis) provides insight into high starch and low fat accumulation and domestication.</title>
        <authorList>
            <person name="Yang K."/>
            <person name="Tian Z."/>
            <person name="Chen C."/>
            <person name="Luo L."/>
            <person name="Zhao B."/>
            <person name="Wang Z."/>
            <person name="Yu L."/>
            <person name="Li Y."/>
            <person name="Sun Y."/>
            <person name="Li W."/>
            <person name="Chen Y."/>
            <person name="Li Y."/>
            <person name="Zhang Y."/>
            <person name="Ai D."/>
            <person name="Zhao J."/>
            <person name="Shang C."/>
            <person name="Ma Y."/>
            <person name="Wu B."/>
            <person name="Wang M."/>
            <person name="Gao L."/>
            <person name="Sun D."/>
            <person name="Zhang P."/>
            <person name="Guo F."/>
            <person name="Wang W."/>
            <person name="Li Y."/>
            <person name="Wang J."/>
            <person name="Varshney R.K."/>
            <person name="Wang J."/>
            <person name="Ling H.Q."/>
            <person name="Wan P."/>
        </authorList>
    </citation>
    <scope>NUCLEOTIDE SEQUENCE</scope>
    <source>
        <strain evidence="3">cv. Jingnong 6</strain>
    </source>
</reference>
<sequence length="76" mass="8162">MPLNCNQPLLLRVQILRAALSCLPLAPFPAGRPSELETHHTHSSKPLPSISSNTFPAPPTSTVISFSLLHSVPRAV</sequence>
<evidence type="ECO:0000313" key="3">
    <source>
        <dbReference type="Proteomes" id="UP000053144"/>
    </source>
</evidence>
<dbReference type="Gramene" id="KOM51947">
    <property type="protein sequence ID" value="KOM51947"/>
    <property type="gene ID" value="LR48_Vigan09g060600"/>
</dbReference>
<dbReference type="EMBL" id="CM003379">
    <property type="protein sequence ID" value="KOM51947.1"/>
    <property type="molecule type" value="Genomic_DNA"/>
</dbReference>
<gene>
    <name evidence="2" type="ORF">LR48_Vigan09g060600</name>
</gene>
<dbReference type="AlphaFoldDB" id="A0A0L9VAL8"/>
<feature type="compositionally biased region" description="Polar residues" evidence="1">
    <location>
        <begin position="44"/>
        <end position="54"/>
    </location>
</feature>
<organism evidence="2 3">
    <name type="scientific">Phaseolus angularis</name>
    <name type="common">Azuki bean</name>
    <name type="synonym">Vigna angularis</name>
    <dbReference type="NCBI Taxonomy" id="3914"/>
    <lineage>
        <taxon>Eukaryota</taxon>
        <taxon>Viridiplantae</taxon>
        <taxon>Streptophyta</taxon>
        <taxon>Embryophyta</taxon>
        <taxon>Tracheophyta</taxon>
        <taxon>Spermatophyta</taxon>
        <taxon>Magnoliopsida</taxon>
        <taxon>eudicotyledons</taxon>
        <taxon>Gunneridae</taxon>
        <taxon>Pentapetalae</taxon>
        <taxon>rosids</taxon>
        <taxon>fabids</taxon>
        <taxon>Fabales</taxon>
        <taxon>Fabaceae</taxon>
        <taxon>Papilionoideae</taxon>
        <taxon>50 kb inversion clade</taxon>
        <taxon>NPAAA clade</taxon>
        <taxon>indigoferoid/millettioid clade</taxon>
        <taxon>Phaseoleae</taxon>
        <taxon>Vigna</taxon>
    </lineage>
</organism>
<evidence type="ECO:0000256" key="1">
    <source>
        <dbReference type="SAM" id="MobiDB-lite"/>
    </source>
</evidence>
<protein>
    <submittedName>
        <fullName evidence="2">Uncharacterized protein</fullName>
    </submittedName>
</protein>
<accession>A0A0L9VAL8</accession>
<proteinExistence type="predicted"/>
<dbReference type="Proteomes" id="UP000053144">
    <property type="component" value="Chromosome 9"/>
</dbReference>
<evidence type="ECO:0000313" key="2">
    <source>
        <dbReference type="EMBL" id="KOM51947.1"/>
    </source>
</evidence>